<dbReference type="FunFam" id="1.20.20.10:FF:000002">
    <property type="entry name" value="ATP synthase subunit c"/>
    <property type="match status" value="1"/>
</dbReference>
<name>A0A922PVE1_9LACO</name>
<feature type="site" description="Reversibly protonated during proton transport" evidence="14">
    <location>
        <position position="44"/>
    </location>
</feature>
<dbReference type="PROSITE" id="PS00605">
    <property type="entry name" value="ATPASE_C"/>
    <property type="match status" value="1"/>
</dbReference>
<evidence type="ECO:0000256" key="13">
    <source>
        <dbReference type="ARBA" id="ARBA00025198"/>
    </source>
</evidence>
<dbReference type="GO" id="GO:0046933">
    <property type="term" value="F:proton-transporting ATP synthase activity, rotational mechanism"/>
    <property type="evidence" value="ECO:0007669"/>
    <property type="project" value="UniProtKB-UniRule"/>
</dbReference>
<evidence type="ECO:0000313" key="16">
    <source>
        <dbReference type="EMBL" id="KRM36429.1"/>
    </source>
</evidence>
<dbReference type="HAMAP" id="MF_01396">
    <property type="entry name" value="ATP_synth_c_bact"/>
    <property type="match status" value="1"/>
</dbReference>
<dbReference type="NCBIfam" id="TIGR01260">
    <property type="entry name" value="ATP_synt_c"/>
    <property type="match status" value="1"/>
</dbReference>
<evidence type="ECO:0000256" key="2">
    <source>
        <dbReference type="ARBA" id="ARBA00006704"/>
    </source>
</evidence>
<dbReference type="EMBL" id="AZGO01000049">
    <property type="protein sequence ID" value="KRM36429.1"/>
    <property type="molecule type" value="Genomic_DNA"/>
</dbReference>
<dbReference type="GO" id="GO:0005886">
    <property type="term" value="C:plasma membrane"/>
    <property type="evidence" value="ECO:0007669"/>
    <property type="project" value="UniProtKB-SubCell"/>
</dbReference>
<dbReference type="InterPro" id="IPR035921">
    <property type="entry name" value="F/V-ATP_Csub_sf"/>
</dbReference>
<dbReference type="Pfam" id="PF00137">
    <property type="entry name" value="ATP-synt_C"/>
    <property type="match status" value="1"/>
</dbReference>
<comment type="function">
    <text evidence="14">Key component of the F(0) channel; it plays a direct role in translocation across the membrane. A homomeric c-ring of between 10-14 subunits forms the central stalk rotor element with the F(1) delta and epsilon subunits.</text>
</comment>
<dbReference type="PRINTS" id="PR00124">
    <property type="entry name" value="ATPASEC"/>
</dbReference>
<keyword evidence="5 14" id="KW-0138">CF(0)</keyword>
<reference evidence="16 17" key="1">
    <citation type="journal article" date="2015" name="Genome Announc.">
        <title>Expanding the biotechnology potential of lactobacilli through comparative genomics of 213 strains and associated genera.</title>
        <authorList>
            <person name="Sun Z."/>
            <person name="Harris H.M."/>
            <person name="McCann A."/>
            <person name="Guo C."/>
            <person name="Argimon S."/>
            <person name="Zhang W."/>
            <person name="Yang X."/>
            <person name="Jeffery I.B."/>
            <person name="Cooney J.C."/>
            <person name="Kagawa T.F."/>
            <person name="Liu W."/>
            <person name="Song Y."/>
            <person name="Salvetti E."/>
            <person name="Wrobel A."/>
            <person name="Rasinkangas P."/>
            <person name="Parkhill J."/>
            <person name="Rea M.C."/>
            <person name="O'Sullivan O."/>
            <person name="Ritari J."/>
            <person name="Douillard F.P."/>
            <person name="Paul Ross R."/>
            <person name="Yang R."/>
            <person name="Briner A.E."/>
            <person name="Felis G.E."/>
            <person name="de Vos W.M."/>
            <person name="Barrangou R."/>
            <person name="Klaenhammer T.R."/>
            <person name="Caufield P.W."/>
            <person name="Cui Y."/>
            <person name="Zhang H."/>
            <person name="O'Toole P.W."/>
        </authorList>
    </citation>
    <scope>NUCLEOTIDE SEQUENCE [LARGE SCALE GENOMIC DNA]</scope>
    <source>
        <strain evidence="16 17">DSM 8475</strain>
    </source>
</reference>
<keyword evidence="6 14" id="KW-0812">Transmembrane</keyword>
<comment type="function">
    <text evidence="13 14">F(1)F(0) ATP synthase produces ATP from ADP in the presence of a proton or sodium gradient. F-type ATPases consist of two structural domains, F(1) containing the extramembraneous catalytic core and F(0) containing the membrane proton channel, linked together by a central stalk and a peripheral stalk. During catalysis, ATP synthesis in the catalytic domain of F(1) is coupled via a rotary mechanism of the central stalk subunits to proton translocation.</text>
</comment>
<evidence type="ECO:0000256" key="7">
    <source>
        <dbReference type="ARBA" id="ARBA00022781"/>
    </source>
</evidence>
<evidence type="ECO:0000256" key="3">
    <source>
        <dbReference type="ARBA" id="ARBA00022448"/>
    </source>
</evidence>
<evidence type="ECO:0000256" key="12">
    <source>
        <dbReference type="ARBA" id="ARBA00023310"/>
    </source>
</evidence>
<evidence type="ECO:0000256" key="10">
    <source>
        <dbReference type="ARBA" id="ARBA00023121"/>
    </source>
</evidence>
<dbReference type="SUPFAM" id="SSF81333">
    <property type="entry name" value="F1F0 ATP synthase subunit C"/>
    <property type="match status" value="1"/>
</dbReference>
<proteinExistence type="inferred from homology"/>
<keyword evidence="12 14" id="KW-0066">ATP synthesis</keyword>
<comment type="similarity">
    <text evidence="2 14">Belongs to the ATPase C chain family.</text>
</comment>
<evidence type="ECO:0000256" key="4">
    <source>
        <dbReference type="ARBA" id="ARBA00022475"/>
    </source>
</evidence>
<dbReference type="InterPro" id="IPR038662">
    <property type="entry name" value="ATP_synth_F0_csu_sf"/>
</dbReference>
<keyword evidence="7 14" id="KW-0375">Hydrogen ion transport</keyword>
<evidence type="ECO:0000259" key="15">
    <source>
        <dbReference type="Pfam" id="PF00137"/>
    </source>
</evidence>
<dbReference type="CDD" id="cd18185">
    <property type="entry name" value="ATP-synt_Fo_c_ATPE"/>
    <property type="match status" value="1"/>
</dbReference>
<feature type="transmembrane region" description="Helical" evidence="14">
    <location>
        <begin position="36"/>
        <end position="58"/>
    </location>
</feature>
<keyword evidence="9 14" id="KW-0406">Ion transport</keyword>
<gene>
    <name evidence="14" type="primary">atpE</name>
    <name evidence="16" type="ORF">FD34_GL000133</name>
</gene>
<evidence type="ECO:0000256" key="14">
    <source>
        <dbReference type="HAMAP-Rule" id="MF_01396"/>
    </source>
</evidence>
<comment type="subcellular location">
    <subcellularLocation>
        <location evidence="1 14">Cell membrane</location>
        <topology evidence="1 14">Multi-pass membrane protein</topology>
    </subcellularLocation>
</comment>
<keyword evidence="11 14" id="KW-0472">Membrane</keyword>
<dbReference type="Gene3D" id="1.20.20.10">
    <property type="entry name" value="F1F0 ATP synthase subunit C"/>
    <property type="match status" value="1"/>
</dbReference>
<organism evidence="16 17">
    <name type="scientific">Limosilactobacillus pontis DSM 8475</name>
    <dbReference type="NCBI Taxonomy" id="1423794"/>
    <lineage>
        <taxon>Bacteria</taxon>
        <taxon>Bacillati</taxon>
        <taxon>Bacillota</taxon>
        <taxon>Bacilli</taxon>
        <taxon>Lactobacillales</taxon>
        <taxon>Lactobacillaceae</taxon>
        <taxon>Limosilactobacillus</taxon>
    </lineage>
</organism>
<evidence type="ECO:0000256" key="11">
    <source>
        <dbReference type="ARBA" id="ARBA00023136"/>
    </source>
</evidence>
<dbReference type="Proteomes" id="UP000051085">
    <property type="component" value="Unassembled WGS sequence"/>
</dbReference>
<sequence length="60" mass="6176">MGAAIGGGIGDGILIGHTVDSIARQPELQSRLQATMFIGVGLIEAMPIIAIVIGFLVMNK</sequence>
<evidence type="ECO:0000256" key="9">
    <source>
        <dbReference type="ARBA" id="ARBA00023065"/>
    </source>
</evidence>
<evidence type="ECO:0000313" key="17">
    <source>
        <dbReference type="Proteomes" id="UP000051085"/>
    </source>
</evidence>
<protein>
    <recommendedName>
        <fullName evidence="14">ATP synthase subunit c</fullName>
    </recommendedName>
    <alternativeName>
        <fullName evidence="14">ATP synthase F(0) sector subunit c</fullName>
    </alternativeName>
    <alternativeName>
        <fullName evidence="14">F-type ATPase subunit c</fullName>
        <shortName evidence="14">F-ATPase subunit c</shortName>
    </alternativeName>
    <alternativeName>
        <fullName evidence="14">Lipid-binding protein</fullName>
    </alternativeName>
</protein>
<keyword evidence="8 14" id="KW-1133">Transmembrane helix</keyword>
<dbReference type="GO" id="GO:0008289">
    <property type="term" value="F:lipid binding"/>
    <property type="evidence" value="ECO:0007669"/>
    <property type="project" value="UniProtKB-KW"/>
</dbReference>
<comment type="caution">
    <text evidence="14">Lacks conserved residue(s) required for the propagation of feature annotation.</text>
</comment>
<evidence type="ECO:0000256" key="5">
    <source>
        <dbReference type="ARBA" id="ARBA00022547"/>
    </source>
</evidence>
<accession>A0A922PVE1</accession>
<dbReference type="GO" id="GO:0045259">
    <property type="term" value="C:proton-transporting ATP synthase complex"/>
    <property type="evidence" value="ECO:0007669"/>
    <property type="project" value="UniProtKB-KW"/>
</dbReference>
<dbReference type="InterPro" id="IPR005953">
    <property type="entry name" value="ATP_synth_csu_bac/chlpt"/>
</dbReference>
<keyword evidence="3 14" id="KW-0813">Transport</keyword>
<comment type="caution">
    <text evidence="16">The sequence shown here is derived from an EMBL/GenBank/DDBJ whole genome shotgun (WGS) entry which is preliminary data.</text>
</comment>
<evidence type="ECO:0000256" key="8">
    <source>
        <dbReference type="ARBA" id="ARBA00022989"/>
    </source>
</evidence>
<dbReference type="AlphaFoldDB" id="A0A922PVE1"/>
<evidence type="ECO:0000256" key="6">
    <source>
        <dbReference type="ARBA" id="ARBA00022692"/>
    </source>
</evidence>
<keyword evidence="4 14" id="KW-1003">Cell membrane</keyword>
<dbReference type="InterPro" id="IPR020537">
    <property type="entry name" value="ATP_synth_F0_csu_DDCD_BS"/>
</dbReference>
<dbReference type="InterPro" id="IPR000454">
    <property type="entry name" value="ATP_synth_F0_csu"/>
</dbReference>
<evidence type="ECO:0000256" key="1">
    <source>
        <dbReference type="ARBA" id="ARBA00004651"/>
    </source>
</evidence>
<dbReference type="GO" id="GO:0033177">
    <property type="term" value="C:proton-transporting two-sector ATPase complex, proton-transporting domain"/>
    <property type="evidence" value="ECO:0007669"/>
    <property type="project" value="InterPro"/>
</dbReference>
<dbReference type="InterPro" id="IPR002379">
    <property type="entry name" value="ATPase_proteolipid_c-like_dom"/>
</dbReference>
<keyword evidence="10 14" id="KW-0446">Lipid-binding</keyword>
<feature type="domain" description="V-ATPase proteolipid subunit C-like" evidence="15">
    <location>
        <begin position="2"/>
        <end position="56"/>
    </location>
</feature>
<dbReference type="NCBIfam" id="NF005363">
    <property type="entry name" value="PRK06876.1"/>
    <property type="match status" value="1"/>
</dbReference>